<dbReference type="InterPro" id="IPR029026">
    <property type="entry name" value="tRNA_m1G_MTases_N"/>
</dbReference>
<dbReference type="EMBL" id="JBEVCJ010000018">
    <property type="protein sequence ID" value="MET1256238.1"/>
    <property type="molecule type" value="Genomic_DNA"/>
</dbReference>
<evidence type="ECO:0000256" key="3">
    <source>
        <dbReference type="ARBA" id="ARBA00022679"/>
    </source>
</evidence>
<dbReference type="PANTHER" id="PTHR42786:SF2">
    <property type="entry name" value="TRNA (CYTIDINE_URIDINE-2'-O-)-METHYLTRANSFERASE TRMJ"/>
    <property type="match status" value="1"/>
</dbReference>
<comment type="catalytic activity">
    <reaction evidence="5">
        <text>uridine(32) in tRNA + S-adenosyl-L-methionine = 2'-O-methyluridine(32) in tRNA + S-adenosyl-L-homocysteine + H(+)</text>
        <dbReference type="Rhea" id="RHEA:42936"/>
        <dbReference type="Rhea" id="RHEA-COMP:10107"/>
        <dbReference type="Rhea" id="RHEA-COMP:10290"/>
        <dbReference type="ChEBI" id="CHEBI:15378"/>
        <dbReference type="ChEBI" id="CHEBI:57856"/>
        <dbReference type="ChEBI" id="CHEBI:59789"/>
        <dbReference type="ChEBI" id="CHEBI:65315"/>
        <dbReference type="ChEBI" id="CHEBI:74478"/>
        <dbReference type="EC" id="2.1.1.200"/>
    </reaction>
</comment>
<evidence type="ECO:0000256" key="5">
    <source>
        <dbReference type="RuleBase" id="RU362024"/>
    </source>
</evidence>
<protein>
    <recommendedName>
        <fullName evidence="5">tRNA (cytidine/uridine-2'-O-)-methyltransferase TrmJ</fullName>
        <ecNumber evidence="5">2.1.1.200</ecNumber>
    </recommendedName>
    <alternativeName>
        <fullName evidence="5">tRNA (cytidine(32)/uridine(32)-2'-O)-methyltransferase</fullName>
    </alternativeName>
    <alternativeName>
        <fullName evidence="5">tRNA Cm32/Um32 methyltransferase</fullName>
    </alternativeName>
</protein>
<name>A0ABV2BWR8_9GAMM</name>
<organism evidence="7 8">
    <name type="scientific">Aliikangiella maris</name>
    <dbReference type="NCBI Taxonomy" id="3162458"/>
    <lineage>
        <taxon>Bacteria</taxon>
        <taxon>Pseudomonadati</taxon>
        <taxon>Pseudomonadota</taxon>
        <taxon>Gammaproteobacteria</taxon>
        <taxon>Oceanospirillales</taxon>
        <taxon>Pleioneaceae</taxon>
        <taxon>Aliikangiella</taxon>
    </lineage>
</organism>
<keyword evidence="5" id="KW-0819">tRNA processing</keyword>
<gene>
    <name evidence="5" type="primary">trmJ</name>
    <name evidence="7" type="ORF">ABVT43_13945</name>
</gene>
<keyword evidence="4 5" id="KW-0949">S-adenosyl-L-methionine</keyword>
<comment type="subunit">
    <text evidence="5">Homodimer.</text>
</comment>
<dbReference type="Gene3D" id="1.10.8.590">
    <property type="match status" value="1"/>
</dbReference>
<keyword evidence="5" id="KW-0963">Cytoplasm</keyword>
<keyword evidence="3" id="KW-0808">Transferase</keyword>
<dbReference type="Pfam" id="PF00588">
    <property type="entry name" value="SpoU_methylase"/>
    <property type="match status" value="1"/>
</dbReference>
<evidence type="ECO:0000256" key="4">
    <source>
        <dbReference type="ARBA" id="ARBA00022691"/>
    </source>
</evidence>
<feature type="domain" description="tRNA/rRNA methyltransferase SpoU type" evidence="6">
    <location>
        <begin position="8"/>
        <end position="157"/>
    </location>
</feature>
<proteinExistence type="inferred from homology"/>
<comment type="caution">
    <text evidence="7">The sequence shown here is derived from an EMBL/GenBank/DDBJ whole genome shotgun (WGS) entry which is preliminary data.</text>
</comment>
<evidence type="ECO:0000256" key="1">
    <source>
        <dbReference type="ARBA" id="ARBA00007228"/>
    </source>
</evidence>
<keyword evidence="8" id="KW-1185">Reference proteome</keyword>
<comment type="function">
    <text evidence="5">Catalyzes the formation of 2'O-methylated cytidine (Cm32) or 2'O-methylated uridine (Um32) at position 32 in tRNA.</text>
</comment>
<comment type="subcellular location">
    <subcellularLocation>
        <location evidence="5">Cytoplasm</location>
    </subcellularLocation>
</comment>
<comment type="catalytic activity">
    <reaction evidence="5">
        <text>cytidine(32) in tRNA + S-adenosyl-L-methionine = 2'-O-methylcytidine(32) in tRNA + S-adenosyl-L-homocysteine + H(+)</text>
        <dbReference type="Rhea" id="RHEA:42932"/>
        <dbReference type="Rhea" id="RHEA-COMP:10288"/>
        <dbReference type="Rhea" id="RHEA-COMP:10289"/>
        <dbReference type="ChEBI" id="CHEBI:15378"/>
        <dbReference type="ChEBI" id="CHEBI:57856"/>
        <dbReference type="ChEBI" id="CHEBI:59789"/>
        <dbReference type="ChEBI" id="CHEBI:74495"/>
        <dbReference type="ChEBI" id="CHEBI:82748"/>
        <dbReference type="EC" id="2.1.1.200"/>
    </reaction>
</comment>
<evidence type="ECO:0000259" key="6">
    <source>
        <dbReference type="Pfam" id="PF00588"/>
    </source>
</evidence>
<sequence>MINRLSQIRIILLNTFHPGNIGAAARAMKTMGLSELVLVNPLQFPDETAERRAAGGSEILQNARVVESLARAITDCTQVFATSARQTHTFSLPQKSVEQSVAWIRQHPAERVAIVFGGERDGMSLQELALCQQLLYIPGSQQYQVLNVAAAVQIVCYELFKGLGESMQLSHSETMTNQTDKKSKLATQLATQQEMSAFYSHLEMLLIEKNYIRQDIPTDTLKKFKTFVNKAQPTAKEIALLRGMFKALAR</sequence>
<keyword evidence="2 5" id="KW-0489">Methyltransferase</keyword>
<dbReference type="PIRSF" id="PIRSF004808">
    <property type="entry name" value="LasT"/>
    <property type="match status" value="1"/>
</dbReference>
<comment type="similarity">
    <text evidence="1">Belongs to the class IV-like SAM-binding methyltransferase superfamily. RNA methyltransferase TrmH family.</text>
</comment>
<accession>A0ABV2BWR8</accession>
<dbReference type="Proteomes" id="UP001548189">
    <property type="component" value="Unassembled WGS sequence"/>
</dbReference>
<dbReference type="CDD" id="cd18093">
    <property type="entry name" value="SpoU-like_TrmJ"/>
    <property type="match status" value="1"/>
</dbReference>
<dbReference type="PANTHER" id="PTHR42786">
    <property type="entry name" value="TRNA/RRNA METHYLTRANSFERASE"/>
    <property type="match status" value="1"/>
</dbReference>
<evidence type="ECO:0000313" key="7">
    <source>
        <dbReference type="EMBL" id="MET1256238.1"/>
    </source>
</evidence>
<dbReference type="InterPro" id="IPR001537">
    <property type="entry name" value="SpoU_MeTrfase"/>
</dbReference>
<dbReference type="SUPFAM" id="SSF75217">
    <property type="entry name" value="alpha/beta knot"/>
    <property type="match status" value="1"/>
</dbReference>
<dbReference type="Gene3D" id="3.40.1280.10">
    <property type="match status" value="1"/>
</dbReference>
<reference evidence="7 8" key="1">
    <citation type="submission" date="2024-06" db="EMBL/GenBank/DDBJ databases">
        <authorList>
            <person name="Li F."/>
        </authorList>
    </citation>
    <scope>NUCLEOTIDE SEQUENCE [LARGE SCALE GENOMIC DNA]</scope>
    <source>
        <strain evidence="7 8">GXAS 311</strain>
    </source>
</reference>
<dbReference type="GO" id="GO:0008168">
    <property type="term" value="F:methyltransferase activity"/>
    <property type="evidence" value="ECO:0007669"/>
    <property type="project" value="UniProtKB-KW"/>
</dbReference>
<dbReference type="GO" id="GO:0032259">
    <property type="term" value="P:methylation"/>
    <property type="evidence" value="ECO:0007669"/>
    <property type="project" value="UniProtKB-KW"/>
</dbReference>
<dbReference type="InterPro" id="IPR029028">
    <property type="entry name" value="Alpha/beta_knot_MTases"/>
</dbReference>
<dbReference type="NCBIfam" id="TIGR00050">
    <property type="entry name" value="rRNA_methyl_1"/>
    <property type="match status" value="1"/>
</dbReference>
<evidence type="ECO:0000256" key="2">
    <source>
        <dbReference type="ARBA" id="ARBA00022603"/>
    </source>
</evidence>
<dbReference type="EC" id="2.1.1.200" evidence="5"/>
<dbReference type="InterPro" id="IPR004384">
    <property type="entry name" value="RNA_MeTrfase_TrmJ/LasT"/>
</dbReference>
<dbReference type="RefSeq" id="WP_353896824.1">
    <property type="nucleotide sequence ID" value="NZ_JBEVCJ010000018.1"/>
</dbReference>
<evidence type="ECO:0000313" key="8">
    <source>
        <dbReference type="Proteomes" id="UP001548189"/>
    </source>
</evidence>